<gene>
    <name evidence="8" type="ORF">FHX53_002294</name>
</gene>
<organism evidence="8 9">
    <name type="scientific">Microcella alkalica</name>
    <dbReference type="NCBI Taxonomy" id="355930"/>
    <lineage>
        <taxon>Bacteria</taxon>
        <taxon>Bacillati</taxon>
        <taxon>Actinomycetota</taxon>
        <taxon>Actinomycetes</taxon>
        <taxon>Micrococcales</taxon>
        <taxon>Microbacteriaceae</taxon>
        <taxon>Microcella</taxon>
    </lineage>
</organism>
<dbReference type="RefSeq" id="WP_182491456.1">
    <property type="nucleotide sequence ID" value="NZ_BAAAOV010000012.1"/>
</dbReference>
<dbReference type="EC" id="4.4.1.13" evidence="2"/>
<dbReference type="PANTHER" id="PTHR43525:SF2">
    <property type="entry name" value="CYSTATHIONINE BETA-LYASE-RELATED"/>
    <property type="match status" value="1"/>
</dbReference>
<dbReference type="InterPro" id="IPR015421">
    <property type="entry name" value="PyrdxlP-dep_Trfase_major"/>
</dbReference>
<evidence type="ECO:0000256" key="5">
    <source>
        <dbReference type="ARBA" id="ARBA00037974"/>
    </source>
</evidence>
<proteinExistence type="inferred from homology"/>
<dbReference type="SUPFAM" id="SSF53383">
    <property type="entry name" value="PLP-dependent transferases"/>
    <property type="match status" value="1"/>
</dbReference>
<accession>A0A839EEM9</accession>
<evidence type="ECO:0000256" key="4">
    <source>
        <dbReference type="ARBA" id="ARBA00023239"/>
    </source>
</evidence>
<dbReference type="CDD" id="cd00609">
    <property type="entry name" value="AAT_like"/>
    <property type="match status" value="1"/>
</dbReference>
<reference evidence="8 9" key="1">
    <citation type="submission" date="2020-07" db="EMBL/GenBank/DDBJ databases">
        <title>Sequencing the genomes of 1000 actinobacteria strains.</title>
        <authorList>
            <person name="Klenk H.-P."/>
        </authorList>
    </citation>
    <scope>NUCLEOTIDE SEQUENCE [LARGE SCALE GENOMIC DNA]</scope>
    <source>
        <strain evidence="8 9">DSM 19663</strain>
    </source>
</reference>
<evidence type="ECO:0000259" key="7">
    <source>
        <dbReference type="Pfam" id="PF00155"/>
    </source>
</evidence>
<dbReference type="Gene3D" id="3.90.1150.10">
    <property type="entry name" value="Aspartate Aminotransferase, domain 1"/>
    <property type="match status" value="1"/>
</dbReference>
<dbReference type="InterPro" id="IPR004839">
    <property type="entry name" value="Aminotransferase_I/II_large"/>
</dbReference>
<dbReference type="PANTHER" id="PTHR43525">
    <property type="entry name" value="PROTEIN MALY"/>
    <property type="match status" value="1"/>
</dbReference>
<evidence type="ECO:0000256" key="3">
    <source>
        <dbReference type="ARBA" id="ARBA00022898"/>
    </source>
</evidence>
<keyword evidence="4 8" id="KW-0456">Lyase</keyword>
<dbReference type="Gene3D" id="3.40.640.10">
    <property type="entry name" value="Type I PLP-dependent aspartate aminotransferase-like (Major domain)"/>
    <property type="match status" value="1"/>
</dbReference>
<comment type="cofactor">
    <cofactor evidence="1">
        <name>pyridoxal 5'-phosphate</name>
        <dbReference type="ChEBI" id="CHEBI:597326"/>
    </cofactor>
</comment>
<evidence type="ECO:0000256" key="2">
    <source>
        <dbReference type="ARBA" id="ARBA00012224"/>
    </source>
</evidence>
<feature type="domain" description="Aminotransferase class I/classII large" evidence="7">
    <location>
        <begin position="72"/>
        <end position="403"/>
    </location>
</feature>
<sequence>MPPSAEPAGAGVDRASAPEPPAIDPRLTAERAELFAQWDALTPDELSARGGLKWTMHPGTVGAWVAESDLGTAPAVASALHAAIDAGHLGYLPPAIAREMSRETARLLRERFDWAVPSSRVHPIADVIRGLELTIEHYSRPGSAIIVPTPAYMPFLTVPVAMGREVVEVPLATHAGRQTLDLVAIEEALAAGAGVVVLCNPLNPGGRVFDRAELEALSEVVERHGATVFADEIHAPIVFDAARHVPYASISEVAAGHAITAVSASKAWNLPGLKTAQLITSSDAAEKTWEALGPLASHGASTLGVIANTVAYRDGLDWLDHTVAYYDRNRRVLGDRLAALLPEVGYRAPEGTYIAWLDVRGLGLGEDPATRLRGRAGIALTDGRACGAAGTGHVRMILATPTPIVELIVERIAGAVR</sequence>
<evidence type="ECO:0000256" key="6">
    <source>
        <dbReference type="SAM" id="MobiDB-lite"/>
    </source>
</evidence>
<dbReference type="GO" id="GO:0047804">
    <property type="term" value="F:cysteine-S-conjugate beta-lyase activity"/>
    <property type="evidence" value="ECO:0007669"/>
    <property type="project" value="UniProtKB-EC"/>
</dbReference>
<dbReference type="EMBL" id="JACGWX010000006">
    <property type="protein sequence ID" value="MBA8848684.1"/>
    <property type="molecule type" value="Genomic_DNA"/>
</dbReference>
<dbReference type="InterPro" id="IPR015424">
    <property type="entry name" value="PyrdxlP-dep_Trfase"/>
</dbReference>
<comment type="similarity">
    <text evidence="5">Belongs to the class-II pyridoxal-phosphate-dependent aminotransferase family. MalY/PatB cystathionine beta-lyase subfamily.</text>
</comment>
<dbReference type="AlphaFoldDB" id="A0A839EEM9"/>
<dbReference type="Pfam" id="PF00155">
    <property type="entry name" value="Aminotran_1_2"/>
    <property type="match status" value="1"/>
</dbReference>
<dbReference type="Proteomes" id="UP000585905">
    <property type="component" value="Unassembled WGS sequence"/>
</dbReference>
<evidence type="ECO:0000256" key="1">
    <source>
        <dbReference type="ARBA" id="ARBA00001933"/>
    </source>
</evidence>
<comment type="caution">
    <text evidence="8">The sequence shown here is derived from an EMBL/GenBank/DDBJ whole genome shotgun (WGS) entry which is preliminary data.</text>
</comment>
<keyword evidence="9" id="KW-1185">Reference proteome</keyword>
<name>A0A839EEM9_9MICO</name>
<feature type="region of interest" description="Disordered" evidence="6">
    <location>
        <begin position="1"/>
        <end position="23"/>
    </location>
</feature>
<evidence type="ECO:0000313" key="8">
    <source>
        <dbReference type="EMBL" id="MBA8848684.1"/>
    </source>
</evidence>
<evidence type="ECO:0000313" key="9">
    <source>
        <dbReference type="Proteomes" id="UP000585905"/>
    </source>
</evidence>
<protein>
    <recommendedName>
        <fullName evidence="2">cysteine-S-conjugate beta-lyase</fullName>
        <ecNumber evidence="2">4.4.1.13</ecNumber>
    </recommendedName>
</protein>
<dbReference type="InterPro" id="IPR015422">
    <property type="entry name" value="PyrdxlP-dep_Trfase_small"/>
</dbReference>
<dbReference type="GO" id="GO:0030170">
    <property type="term" value="F:pyridoxal phosphate binding"/>
    <property type="evidence" value="ECO:0007669"/>
    <property type="project" value="InterPro"/>
</dbReference>
<keyword evidence="3" id="KW-0663">Pyridoxal phosphate</keyword>
<dbReference type="InterPro" id="IPR051798">
    <property type="entry name" value="Class-II_PLP-Dep_Aminotrans"/>
</dbReference>